<proteinExistence type="predicted"/>
<dbReference type="AlphaFoldDB" id="A0A8H6XEM6"/>
<comment type="caution">
    <text evidence="1">The sequence shown here is derived from an EMBL/GenBank/DDBJ whole genome shotgun (WGS) entry which is preliminary data.</text>
</comment>
<evidence type="ECO:0000313" key="1">
    <source>
        <dbReference type="EMBL" id="KAF7340008.1"/>
    </source>
</evidence>
<dbReference type="InterPro" id="IPR011333">
    <property type="entry name" value="SKP1/BTB/POZ_sf"/>
</dbReference>
<dbReference type="Proteomes" id="UP000620124">
    <property type="component" value="Unassembled WGS sequence"/>
</dbReference>
<sequence length="346" mass="39775">MSTEFAVLSTPGRSQEFWFEDGDVVLSCLLPNNRRFFYRVHKFMLARHSVPFAEMLKKEVIAAQCREFVDGAPVVFLPEPAPEIYKLLCCLYNALTLQNPHSLEEEQPITRYDWLLRLCAKYQILPLSKYIIARLKAEWPVTLPAWDTREAHITAMRQQHIAAGPTRRVHNMYLDDRLPEPVMIIKIAHTLCLPQLLPAAFYELARSNPRAEWDALHTVATRALAQNERFLVEGVRSARWGALSAQDMLVLATLKETLSTLVREGWDMMKRLEMPHAVCDTARKGVLDRAKELAVASRDVLYAAHWACHYTTKAGMCKACETNLVRCLATFRMSCWHTLLRKFQHP</sequence>
<protein>
    <submittedName>
        <fullName evidence="1">BTB domain-containing protein</fullName>
    </submittedName>
</protein>
<reference evidence="1" key="1">
    <citation type="submission" date="2020-05" db="EMBL/GenBank/DDBJ databases">
        <title>Mycena genomes resolve the evolution of fungal bioluminescence.</title>
        <authorList>
            <person name="Tsai I.J."/>
        </authorList>
    </citation>
    <scope>NUCLEOTIDE SEQUENCE</scope>
    <source>
        <strain evidence="1">CCC161011</strain>
    </source>
</reference>
<keyword evidence="2" id="KW-1185">Reference proteome</keyword>
<gene>
    <name evidence="1" type="ORF">MVEN_01918500</name>
</gene>
<accession>A0A8H6XEM6</accession>
<dbReference type="OrthoDB" id="3218112at2759"/>
<dbReference type="EMBL" id="JACAZI010000019">
    <property type="protein sequence ID" value="KAF7340008.1"/>
    <property type="molecule type" value="Genomic_DNA"/>
</dbReference>
<dbReference type="Gene3D" id="3.30.710.10">
    <property type="entry name" value="Potassium Channel Kv1.1, Chain A"/>
    <property type="match status" value="1"/>
</dbReference>
<name>A0A8H6XEM6_9AGAR</name>
<evidence type="ECO:0000313" key="2">
    <source>
        <dbReference type="Proteomes" id="UP000620124"/>
    </source>
</evidence>
<organism evidence="1 2">
    <name type="scientific">Mycena venus</name>
    <dbReference type="NCBI Taxonomy" id="2733690"/>
    <lineage>
        <taxon>Eukaryota</taxon>
        <taxon>Fungi</taxon>
        <taxon>Dikarya</taxon>
        <taxon>Basidiomycota</taxon>
        <taxon>Agaricomycotina</taxon>
        <taxon>Agaricomycetes</taxon>
        <taxon>Agaricomycetidae</taxon>
        <taxon>Agaricales</taxon>
        <taxon>Marasmiineae</taxon>
        <taxon>Mycenaceae</taxon>
        <taxon>Mycena</taxon>
    </lineage>
</organism>